<evidence type="ECO:0000313" key="2">
    <source>
        <dbReference type="Proteomes" id="UP000054928"/>
    </source>
</evidence>
<protein>
    <submittedName>
        <fullName evidence="1">Uncharacterized protein</fullName>
    </submittedName>
</protein>
<accession>A0A0P1B523</accession>
<name>A0A0P1B523_PLAHL</name>
<dbReference type="GeneID" id="36401440"/>
<proteinExistence type="predicted"/>
<dbReference type="EMBL" id="CCYD01002939">
    <property type="protein sequence ID" value="CEG48568.1"/>
    <property type="molecule type" value="Genomic_DNA"/>
</dbReference>
<evidence type="ECO:0000313" key="1">
    <source>
        <dbReference type="EMBL" id="CEG48568.1"/>
    </source>
</evidence>
<reference evidence="2" key="1">
    <citation type="submission" date="2014-09" db="EMBL/GenBank/DDBJ databases">
        <authorList>
            <person name="Sharma Rahul"/>
            <person name="Thines Marco"/>
        </authorList>
    </citation>
    <scope>NUCLEOTIDE SEQUENCE [LARGE SCALE GENOMIC DNA]</scope>
</reference>
<keyword evidence="2" id="KW-1185">Reference proteome</keyword>
<sequence length="119" mass="13580">MSPRDTSITNHHSHHTIGRKITVLKLFKEPTVLSKASHVVIEYLAVDVQISDLTRGRMREDIHSFIEGDELCTIVTDEDSDSSGSIRNYLATVREVCRKFRVTVDAPEKIKHPLHRFKA</sequence>
<dbReference type="RefSeq" id="XP_024584937.1">
    <property type="nucleotide sequence ID" value="XM_024719660.1"/>
</dbReference>
<dbReference type="Proteomes" id="UP000054928">
    <property type="component" value="Unassembled WGS sequence"/>
</dbReference>
<organism evidence="1 2">
    <name type="scientific">Plasmopara halstedii</name>
    <name type="common">Downy mildew of sunflower</name>
    <dbReference type="NCBI Taxonomy" id="4781"/>
    <lineage>
        <taxon>Eukaryota</taxon>
        <taxon>Sar</taxon>
        <taxon>Stramenopiles</taxon>
        <taxon>Oomycota</taxon>
        <taxon>Peronosporomycetes</taxon>
        <taxon>Peronosporales</taxon>
        <taxon>Peronosporaceae</taxon>
        <taxon>Plasmopara</taxon>
    </lineage>
</organism>
<dbReference type="AlphaFoldDB" id="A0A0P1B523"/>